<name>A0A7S2WT00_9STRA</name>
<feature type="chain" id="PRO_5031091684" evidence="1">
    <location>
        <begin position="20"/>
        <end position="193"/>
    </location>
</feature>
<organism evidence="2">
    <name type="scientific">Mucochytrium quahogii</name>
    <dbReference type="NCBI Taxonomy" id="96639"/>
    <lineage>
        <taxon>Eukaryota</taxon>
        <taxon>Sar</taxon>
        <taxon>Stramenopiles</taxon>
        <taxon>Bigyra</taxon>
        <taxon>Labyrinthulomycetes</taxon>
        <taxon>Thraustochytrida</taxon>
        <taxon>Thraustochytriidae</taxon>
        <taxon>Mucochytrium</taxon>
    </lineage>
</organism>
<feature type="signal peptide" evidence="1">
    <location>
        <begin position="1"/>
        <end position="19"/>
    </location>
</feature>
<dbReference type="AlphaFoldDB" id="A0A7S2WT00"/>
<accession>A0A7S2WT00</accession>
<proteinExistence type="predicted"/>
<evidence type="ECO:0000256" key="1">
    <source>
        <dbReference type="SAM" id="SignalP"/>
    </source>
</evidence>
<keyword evidence="1" id="KW-0732">Signal</keyword>
<gene>
    <name evidence="2" type="ORF">QSP1433_LOCUS15572</name>
</gene>
<protein>
    <submittedName>
        <fullName evidence="2">Uncharacterized protein</fullName>
    </submittedName>
</protein>
<sequence>MNLITKATLLACTLSVVDSSGTLTLTMESVKDITCDGEPIVRWDSPLPLNVTAEGNTFTFSQLPKYSTGEVAAAFNYPRYNGLFSTAGNVSSNSVDSLAAFVEYPKGCSFQFDDASRLVFPALKIAYGIDYENNKGKWYMAWNNTPAASLDSTHTNCTASAIDLTCEQKDNKFGHFIYIATSNFSWSDKEILN</sequence>
<dbReference type="EMBL" id="HBHK01024761">
    <property type="protein sequence ID" value="CAD9704109.1"/>
    <property type="molecule type" value="Transcribed_RNA"/>
</dbReference>
<reference evidence="2" key="1">
    <citation type="submission" date="2021-01" db="EMBL/GenBank/DDBJ databases">
        <authorList>
            <person name="Corre E."/>
            <person name="Pelletier E."/>
            <person name="Niang G."/>
            <person name="Scheremetjew M."/>
            <person name="Finn R."/>
            <person name="Kale V."/>
            <person name="Holt S."/>
            <person name="Cochrane G."/>
            <person name="Meng A."/>
            <person name="Brown T."/>
            <person name="Cohen L."/>
        </authorList>
    </citation>
    <scope>NUCLEOTIDE SEQUENCE</scope>
    <source>
        <strain evidence="2">NY070348D</strain>
    </source>
</reference>
<evidence type="ECO:0000313" key="2">
    <source>
        <dbReference type="EMBL" id="CAD9704109.1"/>
    </source>
</evidence>